<evidence type="ECO:0000256" key="1">
    <source>
        <dbReference type="SAM" id="MobiDB-lite"/>
    </source>
</evidence>
<evidence type="ECO:0000313" key="2">
    <source>
        <dbReference type="EMBL" id="QOK24187.1"/>
    </source>
</evidence>
<proteinExistence type="predicted"/>
<protein>
    <submittedName>
        <fullName evidence="2">Uncharacterized protein</fullName>
    </submittedName>
</protein>
<organism evidence="2 3">
    <name type="scientific">Janibacter indicus</name>
    <dbReference type="NCBI Taxonomy" id="857417"/>
    <lineage>
        <taxon>Bacteria</taxon>
        <taxon>Bacillati</taxon>
        <taxon>Actinomycetota</taxon>
        <taxon>Actinomycetes</taxon>
        <taxon>Micrococcales</taxon>
        <taxon>Intrasporangiaceae</taxon>
        <taxon>Janibacter</taxon>
    </lineage>
</organism>
<gene>
    <name evidence="2" type="ORF">IGS73_07460</name>
</gene>
<evidence type="ECO:0000313" key="3">
    <source>
        <dbReference type="Proteomes" id="UP000593998"/>
    </source>
</evidence>
<dbReference type="Proteomes" id="UP000593998">
    <property type="component" value="Chromosome"/>
</dbReference>
<name>A0A7L9J4X7_9MICO</name>
<reference evidence="2 3" key="1">
    <citation type="submission" date="2020-10" db="EMBL/GenBank/DDBJ databases">
        <title>Janibacter indicus TT2 genome sequence.</title>
        <authorList>
            <person name="Lee K."/>
            <person name="Ganzorig M."/>
        </authorList>
    </citation>
    <scope>NUCLEOTIDE SEQUENCE [LARGE SCALE GENOMIC DNA]</scope>
    <source>
        <strain evidence="2 3">TT2</strain>
    </source>
</reference>
<feature type="compositionally biased region" description="Basic and acidic residues" evidence="1">
    <location>
        <begin position="165"/>
        <end position="189"/>
    </location>
</feature>
<feature type="compositionally biased region" description="Basic and acidic residues" evidence="1">
    <location>
        <begin position="201"/>
        <end position="211"/>
    </location>
</feature>
<sequence length="211" mass="24834">MTDPDPRPRTPSPLVLDFPEPGRRLEHAYRELHLAQHGTAEQKAVIGPFEGLPRPWDPATVKEPRQRRELWAWLEEFVSWLNHEHTWDVGGMIPLCWPLHPHLVHEIAVLADQRRRAGKALTSDALEEWNRYALPAFVDRMKLRLKSHCEERHQEWPGRARHTRHVSDEQRHRRERLYLQDEATRRQPDPESATAAPRLTLVDRETGEVQD</sequence>
<dbReference type="AlphaFoldDB" id="A0A7L9J4X7"/>
<dbReference type="EMBL" id="CP062789">
    <property type="protein sequence ID" value="QOK24187.1"/>
    <property type="molecule type" value="Genomic_DNA"/>
</dbReference>
<accession>A0A7L9J4X7</accession>
<feature type="region of interest" description="Disordered" evidence="1">
    <location>
        <begin position="156"/>
        <end position="211"/>
    </location>
</feature>
<dbReference type="RefSeq" id="WP_192912017.1">
    <property type="nucleotide sequence ID" value="NZ_CP062789.1"/>
</dbReference>